<reference evidence="6" key="1">
    <citation type="submission" date="2021-02" db="EMBL/GenBank/DDBJ databases">
        <authorList>
            <person name="Dougan E. K."/>
            <person name="Rhodes N."/>
            <person name="Thang M."/>
            <person name="Chan C."/>
        </authorList>
    </citation>
    <scope>NUCLEOTIDE SEQUENCE</scope>
</reference>
<accession>A0A813FU61</accession>
<dbReference type="FunFam" id="3.30.1390.10:FF:000001">
    <property type="entry name" value="50S ribosomal protein L7/L12"/>
    <property type="match status" value="1"/>
</dbReference>
<dbReference type="CDD" id="cd00387">
    <property type="entry name" value="Ribosomal_L7_L12"/>
    <property type="match status" value="1"/>
</dbReference>
<dbReference type="GO" id="GO:0003735">
    <property type="term" value="F:structural constituent of ribosome"/>
    <property type="evidence" value="ECO:0007669"/>
    <property type="project" value="InterPro"/>
</dbReference>
<dbReference type="Gene3D" id="1.20.5.710">
    <property type="entry name" value="Single helix bin"/>
    <property type="match status" value="1"/>
</dbReference>
<dbReference type="Pfam" id="PF00542">
    <property type="entry name" value="Ribosomal_L12"/>
    <property type="match status" value="1"/>
</dbReference>
<dbReference type="InterPro" id="IPR014719">
    <property type="entry name" value="Ribosomal_bL12_C/ClpS-like"/>
</dbReference>
<dbReference type="Pfam" id="PF16320">
    <property type="entry name" value="Ribosomal_L12_N"/>
    <property type="match status" value="1"/>
</dbReference>
<dbReference type="OrthoDB" id="250175at2759"/>
<dbReference type="InterPro" id="IPR008932">
    <property type="entry name" value="Ribosomal_bL12_oligo"/>
</dbReference>
<dbReference type="InterPro" id="IPR013823">
    <property type="entry name" value="Ribosomal_bL12_C"/>
</dbReference>
<evidence type="ECO:0000259" key="5">
    <source>
        <dbReference type="Pfam" id="PF16320"/>
    </source>
</evidence>
<comment type="caution">
    <text evidence="6">The sequence shown here is derived from an EMBL/GenBank/DDBJ whole genome shotgun (WGS) entry which is preliminary data.</text>
</comment>
<dbReference type="GO" id="GO:0022625">
    <property type="term" value="C:cytosolic large ribosomal subunit"/>
    <property type="evidence" value="ECO:0007669"/>
    <property type="project" value="TreeGrafter"/>
</dbReference>
<dbReference type="SUPFAM" id="SSF48300">
    <property type="entry name" value="Ribosomal protein L7/12, oligomerisation (N-terminal) domain"/>
    <property type="match status" value="1"/>
</dbReference>
<dbReference type="NCBIfam" id="TIGR00855">
    <property type="entry name" value="L12"/>
    <property type="match status" value="1"/>
</dbReference>
<feature type="domain" description="Large ribosomal subunit protein bL12 C-terminal" evidence="4">
    <location>
        <begin position="146"/>
        <end position="211"/>
    </location>
</feature>
<dbReference type="PANTHER" id="PTHR45987">
    <property type="entry name" value="39S RIBOSOMAL PROTEIN L12"/>
    <property type="match status" value="1"/>
</dbReference>
<evidence type="ECO:0000259" key="4">
    <source>
        <dbReference type="Pfam" id="PF00542"/>
    </source>
</evidence>
<dbReference type="HAMAP" id="MF_00368">
    <property type="entry name" value="Ribosomal_bL12"/>
    <property type="match status" value="1"/>
</dbReference>
<dbReference type="PANTHER" id="PTHR45987:SF4">
    <property type="entry name" value="LARGE RIBOSOMAL SUBUNIT PROTEIN BL12M"/>
    <property type="match status" value="1"/>
</dbReference>
<keyword evidence="7" id="KW-1185">Reference proteome</keyword>
<dbReference type="Gene3D" id="3.30.1390.10">
    <property type="match status" value="1"/>
</dbReference>
<dbReference type="OMA" id="NTTFRIC"/>
<keyword evidence="3" id="KW-0687">Ribonucleoprotein</keyword>
<evidence type="ECO:0000256" key="3">
    <source>
        <dbReference type="ARBA" id="ARBA00023274"/>
    </source>
</evidence>
<protein>
    <submittedName>
        <fullName evidence="6">Uncharacterized protein</fullName>
    </submittedName>
</protein>
<evidence type="ECO:0000313" key="7">
    <source>
        <dbReference type="Proteomes" id="UP000654075"/>
    </source>
</evidence>
<sequence length="212" mass="22390">KQLFWLAQLGLRGPQTCCKSFKVMAQMVFTPSARSSRPLVSAMLLALAGLCACLLREAAFTSSTFVAGMPTMRGSGRQASVAMESAKVDAIVEELKGLTLLEASELVKAIEETFGVDASSGGGGMMMMAAGPAAEVEEAAPEKTEFAVVLKEVPKDKKIAILKVVRTLTGMGLKEAKEMVDNPGKIMEGKPKDYCEDAKKQLEAAGAVVALE</sequence>
<dbReference type="Proteomes" id="UP000654075">
    <property type="component" value="Unassembled WGS sequence"/>
</dbReference>
<comment type="similarity">
    <text evidence="1">Belongs to the bacterial ribosomal protein bL12 family.</text>
</comment>
<gene>
    <name evidence="6" type="ORF">PGLA1383_LOCUS33532</name>
</gene>
<feature type="domain" description="Large ribosomal subunit protein bL12 oligomerization" evidence="5">
    <location>
        <begin position="87"/>
        <end position="134"/>
    </location>
</feature>
<evidence type="ECO:0000313" key="6">
    <source>
        <dbReference type="EMBL" id="CAE8615823.1"/>
    </source>
</evidence>
<dbReference type="SUPFAM" id="SSF54736">
    <property type="entry name" value="ClpS-like"/>
    <property type="match status" value="1"/>
</dbReference>
<dbReference type="GO" id="GO:0006412">
    <property type="term" value="P:translation"/>
    <property type="evidence" value="ECO:0007669"/>
    <property type="project" value="InterPro"/>
</dbReference>
<feature type="non-terminal residue" evidence="6">
    <location>
        <position position="1"/>
    </location>
</feature>
<dbReference type="AlphaFoldDB" id="A0A813FU61"/>
<name>A0A813FU61_POLGL</name>
<dbReference type="GO" id="GO:0003729">
    <property type="term" value="F:mRNA binding"/>
    <property type="evidence" value="ECO:0007669"/>
    <property type="project" value="TreeGrafter"/>
</dbReference>
<proteinExistence type="inferred from homology"/>
<organism evidence="6 7">
    <name type="scientific">Polarella glacialis</name>
    <name type="common">Dinoflagellate</name>
    <dbReference type="NCBI Taxonomy" id="89957"/>
    <lineage>
        <taxon>Eukaryota</taxon>
        <taxon>Sar</taxon>
        <taxon>Alveolata</taxon>
        <taxon>Dinophyceae</taxon>
        <taxon>Suessiales</taxon>
        <taxon>Suessiaceae</taxon>
        <taxon>Polarella</taxon>
    </lineage>
</organism>
<dbReference type="EMBL" id="CAJNNV010025721">
    <property type="protein sequence ID" value="CAE8615823.1"/>
    <property type="molecule type" value="Genomic_DNA"/>
</dbReference>
<evidence type="ECO:0000256" key="1">
    <source>
        <dbReference type="ARBA" id="ARBA00007197"/>
    </source>
</evidence>
<dbReference type="InterPro" id="IPR000206">
    <property type="entry name" value="Ribosomal_bL12"/>
</dbReference>
<evidence type="ECO:0000256" key="2">
    <source>
        <dbReference type="ARBA" id="ARBA00022980"/>
    </source>
</evidence>
<dbReference type="InterPro" id="IPR036235">
    <property type="entry name" value="Ribosomal_bL12_oligo_N_sf"/>
</dbReference>
<keyword evidence="2" id="KW-0689">Ribosomal protein</keyword>